<evidence type="ECO:0000313" key="10">
    <source>
        <dbReference type="Proteomes" id="UP000233440"/>
    </source>
</evidence>
<dbReference type="PRINTS" id="PR01035">
    <property type="entry name" value="TCRTETA"/>
</dbReference>
<evidence type="ECO:0000256" key="2">
    <source>
        <dbReference type="ARBA" id="ARBA00022448"/>
    </source>
</evidence>
<evidence type="ECO:0000256" key="7">
    <source>
        <dbReference type="SAM" id="Phobius"/>
    </source>
</evidence>
<feature type="transmembrane region" description="Helical" evidence="7">
    <location>
        <begin position="244"/>
        <end position="269"/>
    </location>
</feature>
<keyword evidence="3" id="KW-1003">Cell membrane</keyword>
<accession>A0A2N3LHR2</accession>
<feature type="transmembrane region" description="Helical" evidence="7">
    <location>
        <begin position="162"/>
        <end position="185"/>
    </location>
</feature>
<comment type="subcellular location">
    <subcellularLocation>
        <location evidence="1">Cell membrane</location>
        <topology evidence="1">Multi-pass membrane protein</topology>
    </subcellularLocation>
</comment>
<keyword evidence="6 7" id="KW-0472">Membrane</keyword>
<feature type="transmembrane region" description="Helical" evidence="7">
    <location>
        <begin position="103"/>
        <end position="124"/>
    </location>
</feature>
<feature type="transmembrane region" description="Helical" evidence="7">
    <location>
        <begin position="205"/>
        <end position="224"/>
    </location>
</feature>
<feature type="transmembrane region" description="Helical" evidence="7">
    <location>
        <begin position="47"/>
        <end position="66"/>
    </location>
</feature>
<dbReference type="Proteomes" id="UP000233440">
    <property type="component" value="Unassembled WGS sequence"/>
</dbReference>
<feature type="transmembrane region" description="Helical" evidence="7">
    <location>
        <begin position="78"/>
        <end position="97"/>
    </location>
</feature>
<evidence type="ECO:0000313" key="9">
    <source>
        <dbReference type="EMBL" id="PKR84178.1"/>
    </source>
</evidence>
<dbReference type="SUPFAM" id="SSF103473">
    <property type="entry name" value="MFS general substrate transporter"/>
    <property type="match status" value="1"/>
</dbReference>
<evidence type="ECO:0000256" key="4">
    <source>
        <dbReference type="ARBA" id="ARBA00022692"/>
    </source>
</evidence>
<dbReference type="PANTHER" id="PTHR43414">
    <property type="entry name" value="MULTIDRUG RESISTANCE PROTEIN MDTG"/>
    <property type="match status" value="1"/>
</dbReference>
<sequence>MENWKRNLFVCWFGSFVTAAGMSQIAPMLPLYIEDLGVHATSDVEKWSGLIFGSTFLLSAIVSPIWGKLADKKGRKLMLLRASLGMAIVVFVMAFVQNVYQLLALRMLMGAVSGYISAAVTLVATQTPKEKSGWALGTLSTGSVSGGLLGPLLGGLLAEFSGIRSCFVLTSFLLLIAFFACLFLIKEDFKPVHKTPLPFKQVWKLVPNTRLLVSLFASTFILQIANMSIQPLITVYVKQLSPNIAHLSLIAGMVVAASGLANIIAAPRLGKLADRIGSRKILIGALIVAGIIFIPQAFVKSPWELMGLRFCLGLATAGLLPSINNLVRKNSPDEVVGRIFGYNQSAQYIGTLGGSVLGGQMAGIFGIHYVFFTTSALLLINALWVYSINHIGSGSRRGSMSHSH</sequence>
<feature type="transmembrane region" description="Helical" evidence="7">
    <location>
        <begin position="281"/>
        <end position="299"/>
    </location>
</feature>
<dbReference type="EMBL" id="PIQO01000012">
    <property type="protein sequence ID" value="PKR84178.1"/>
    <property type="molecule type" value="Genomic_DNA"/>
</dbReference>
<protein>
    <submittedName>
        <fullName evidence="9">MFS transporter</fullName>
    </submittedName>
</protein>
<evidence type="ECO:0000256" key="6">
    <source>
        <dbReference type="ARBA" id="ARBA00023136"/>
    </source>
</evidence>
<proteinExistence type="predicted"/>
<keyword evidence="10" id="KW-1185">Reference proteome</keyword>
<dbReference type="PROSITE" id="PS50850">
    <property type="entry name" value="MFS"/>
    <property type="match status" value="1"/>
</dbReference>
<gene>
    <name evidence="9" type="ORF">CWO92_15335</name>
</gene>
<dbReference type="InterPro" id="IPR020846">
    <property type="entry name" value="MFS_dom"/>
</dbReference>
<comment type="caution">
    <text evidence="9">The sequence shown here is derived from an EMBL/GenBank/DDBJ whole genome shotgun (WGS) entry which is preliminary data.</text>
</comment>
<keyword evidence="4 7" id="KW-0812">Transmembrane</keyword>
<dbReference type="Pfam" id="PF07690">
    <property type="entry name" value="MFS_1"/>
    <property type="match status" value="1"/>
</dbReference>
<dbReference type="InterPro" id="IPR001958">
    <property type="entry name" value="Tet-R_TetA/multi-R_MdtG-like"/>
</dbReference>
<dbReference type="PANTHER" id="PTHR43414:SF6">
    <property type="entry name" value="MULTIDRUG RESISTANCE PROTEIN MDTG"/>
    <property type="match status" value="1"/>
</dbReference>
<feature type="transmembrane region" description="Helical" evidence="7">
    <location>
        <begin position="136"/>
        <end position="156"/>
    </location>
</feature>
<keyword evidence="5 7" id="KW-1133">Transmembrane helix</keyword>
<name>A0A2N3LHR2_9BACI</name>
<dbReference type="AlphaFoldDB" id="A0A2N3LHR2"/>
<keyword evidence="2" id="KW-0813">Transport</keyword>
<reference evidence="9 10" key="1">
    <citation type="submission" date="2017-11" db="EMBL/GenBank/DDBJ databases">
        <title>Bacillus camelliae sp. nov., isolated from pu'er tea.</title>
        <authorList>
            <person name="Niu L."/>
        </authorList>
    </citation>
    <scope>NUCLEOTIDE SEQUENCE [LARGE SCALE GENOMIC DNA]</scope>
    <source>
        <strain evidence="9 10">7578-1</strain>
    </source>
</reference>
<dbReference type="GO" id="GO:0022857">
    <property type="term" value="F:transmembrane transporter activity"/>
    <property type="evidence" value="ECO:0007669"/>
    <property type="project" value="InterPro"/>
</dbReference>
<dbReference type="Gene3D" id="1.20.1250.20">
    <property type="entry name" value="MFS general substrate transporter like domains"/>
    <property type="match status" value="2"/>
</dbReference>
<feature type="domain" description="Major facilitator superfamily (MFS) profile" evidence="8">
    <location>
        <begin position="7"/>
        <end position="393"/>
    </location>
</feature>
<evidence type="ECO:0000256" key="1">
    <source>
        <dbReference type="ARBA" id="ARBA00004651"/>
    </source>
</evidence>
<dbReference type="InterPro" id="IPR005828">
    <property type="entry name" value="MFS_sugar_transport-like"/>
</dbReference>
<dbReference type="OrthoDB" id="65739at2"/>
<dbReference type="InterPro" id="IPR011701">
    <property type="entry name" value="MFS"/>
</dbReference>
<dbReference type="GO" id="GO:0005886">
    <property type="term" value="C:plasma membrane"/>
    <property type="evidence" value="ECO:0007669"/>
    <property type="project" value="UniProtKB-SubCell"/>
</dbReference>
<dbReference type="CDD" id="cd17391">
    <property type="entry name" value="MFS_MdtG_MDR_like"/>
    <property type="match status" value="1"/>
</dbReference>
<dbReference type="RefSeq" id="WP_101355095.1">
    <property type="nucleotide sequence ID" value="NZ_PIQO01000012.1"/>
</dbReference>
<organism evidence="9 10">
    <name type="scientific">Heyndrickxia camelliae</name>
    <dbReference type="NCBI Taxonomy" id="1707093"/>
    <lineage>
        <taxon>Bacteria</taxon>
        <taxon>Bacillati</taxon>
        <taxon>Bacillota</taxon>
        <taxon>Bacilli</taxon>
        <taxon>Bacillales</taxon>
        <taxon>Bacillaceae</taxon>
        <taxon>Heyndrickxia</taxon>
    </lineage>
</organism>
<dbReference type="Pfam" id="PF00083">
    <property type="entry name" value="Sugar_tr"/>
    <property type="match status" value="1"/>
</dbReference>
<evidence type="ECO:0000259" key="8">
    <source>
        <dbReference type="PROSITE" id="PS50850"/>
    </source>
</evidence>
<evidence type="ECO:0000256" key="5">
    <source>
        <dbReference type="ARBA" id="ARBA00022989"/>
    </source>
</evidence>
<evidence type="ECO:0000256" key="3">
    <source>
        <dbReference type="ARBA" id="ARBA00022475"/>
    </source>
</evidence>
<dbReference type="InterPro" id="IPR036259">
    <property type="entry name" value="MFS_trans_sf"/>
</dbReference>